<proteinExistence type="predicted"/>
<reference evidence="1" key="1">
    <citation type="journal article" date="2015" name="J. Antimicrob. Chemother.">
        <title>Characterization of a genomic island in Stenotrophomonas maltophilia that carries a novel floR gene variant.</title>
        <authorList>
            <person name="He T."/>
            <person name="Shen J."/>
            <person name="Schwarz S."/>
            <person name="Wu C."/>
            <person name="Wang Y."/>
        </authorList>
    </citation>
    <scope>NUCLEOTIDE SEQUENCE</scope>
    <source>
        <strain evidence="1">GZP-Sm1</strain>
    </source>
</reference>
<sequence>MPPFIASSLAPPRGCARYSAYPAFFTQYLVVAYKKRLPLLTTQTAEGRGQQSSLDGWVRSFLHAKFVGGRPLLHTPTCSNWLGFGDRMHFTTATSGLCEVWSNGRTP</sequence>
<dbReference type="AlphaFoldDB" id="A0A0A0QY68"/>
<dbReference type="EMBL" id="KM649682">
    <property type="protein sequence ID" value="AIU94595.1"/>
    <property type="molecule type" value="Genomic_DNA"/>
</dbReference>
<protein>
    <submittedName>
        <fullName evidence="1">Uncharacterized protein</fullName>
    </submittedName>
</protein>
<evidence type="ECO:0000313" key="1">
    <source>
        <dbReference type="EMBL" id="AIU94595.1"/>
    </source>
</evidence>
<organism evidence="1">
    <name type="scientific">Stenotrophomonas maltophilia</name>
    <name type="common">Pseudomonas maltophilia</name>
    <name type="synonym">Xanthomonas maltophilia</name>
    <dbReference type="NCBI Taxonomy" id="40324"/>
    <lineage>
        <taxon>Bacteria</taxon>
        <taxon>Pseudomonadati</taxon>
        <taxon>Pseudomonadota</taxon>
        <taxon>Gammaproteobacteria</taxon>
        <taxon>Lysobacterales</taxon>
        <taxon>Lysobacteraceae</taxon>
        <taxon>Stenotrophomonas</taxon>
        <taxon>Stenotrophomonas maltophilia group</taxon>
    </lineage>
</organism>
<accession>A0A0A0QY68</accession>
<name>A0A0A0QY68_STEMA</name>